<dbReference type="GO" id="GO:0009289">
    <property type="term" value="C:pilus"/>
    <property type="evidence" value="ECO:0007669"/>
    <property type="project" value="InterPro"/>
</dbReference>
<reference evidence="3 4" key="1">
    <citation type="submission" date="2019-09" db="EMBL/GenBank/DDBJ databases">
        <authorList>
            <person name="Depoorter E."/>
        </authorList>
    </citation>
    <scope>NUCLEOTIDE SEQUENCE [LARGE SCALE GENOMIC DNA]</scope>
    <source>
        <strain evidence="3">LMG 23254</strain>
    </source>
</reference>
<evidence type="ECO:0000259" key="2">
    <source>
        <dbReference type="Pfam" id="PF00419"/>
    </source>
</evidence>
<gene>
    <name evidence="3" type="ORF">BLA23254_07210</name>
</gene>
<evidence type="ECO:0000256" key="1">
    <source>
        <dbReference type="ARBA" id="ARBA00022729"/>
    </source>
</evidence>
<organism evidence="3 4">
    <name type="scientific">Burkholderia lata (strain ATCC 17760 / DSM 23089 / LMG 22485 / NCIMB 9086 / R18194 / 383)</name>
    <dbReference type="NCBI Taxonomy" id="482957"/>
    <lineage>
        <taxon>Bacteria</taxon>
        <taxon>Pseudomonadati</taxon>
        <taxon>Pseudomonadota</taxon>
        <taxon>Betaproteobacteria</taxon>
        <taxon>Burkholderiales</taxon>
        <taxon>Burkholderiaceae</taxon>
        <taxon>Burkholderia</taxon>
        <taxon>Burkholderia cepacia complex</taxon>
    </lineage>
</organism>
<dbReference type="PANTHER" id="PTHR33420">
    <property type="entry name" value="FIMBRIAL SUBUNIT ELFA-RELATED"/>
    <property type="match status" value="1"/>
</dbReference>
<evidence type="ECO:0000313" key="3">
    <source>
        <dbReference type="EMBL" id="VWC44165.1"/>
    </source>
</evidence>
<protein>
    <submittedName>
        <fullName evidence="3">Major fimbrial subunit protein</fullName>
    </submittedName>
</protein>
<sequence>MSDLIYNVTHIAGLQYRIAYLRSVNQGALNPKPGDTGGYHYWDIYPYFRGVITQMPRSCTIANSGVAVRLPAIAAAKLNSVGTTAGDTGFNIGLSCKAGTNVYVTLTDLTDQGNRGNQLTLTPDSTAHGVKLRILNNGQPVGYGPDSAEIGNLNQWYVGPSASTTQIPLSAQYIATGAVSAGTVKGAATFTMSYQ</sequence>
<dbReference type="EMBL" id="CABVPW010000053">
    <property type="protein sequence ID" value="VWC44165.1"/>
    <property type="molecule type" value="Genomic_DNA"/>
</dbReference>
<feature type="domain" description="Fimbrial-type adhesion" evidence="2">
    <location>
        <begin position="48"/>
        <end position="195"/>
    </location>
</feature>
<accession>A0A6P2SEL1</accession>
<dbReference type="GO" id="GO:0043709">
    <property type="term" value="P:cell adhesion involved in single-species biofilm formation"/>
    <property type="evidence" value="ECO:0007669"/>
    <property type="project" value="TreeGrafter"/>
</dbReference>
<dbReference type="AlphaFoldDB" id="A0A6P2SEL1"/>
<proteinExistence type="predicted"/>
<keyword evidence="1" id="KW-0732">Signal</keyword>
<name>A0A6P2SEL1_BURL3</name>
<dbReference type="SUPFAM" id="SSF49401">
    <property type="entry name" value="Bacterial adhesins"/>
    <property type="match status" value="1"/>
</dbReference>
<dbReference type="InterPro" id="IPR050263">
    <property type="entry name" value="Bact_Fimbrial_Adh_Pro"/>
</dbReference>
<dbReference type="Proteomes" id="UP000494218">
    <property type="component" value="Unassembled WGS sequence"/>
</dbReference>
<evidence type="ECO:0000313" key="4">
    <source>
        <dbReference type="Proteomes" id="UP000494218"/>
    </source>
</evidence>
<dbReference type="InterPro" id="IPR008966">
    <property type="entry name" value="Adhesion_dom_sf"/>
</dbReference>
<dbReference type="PANTHER" id="PTHR33420:SF3">
    <property type="entry name" value="FIMBRIAL SUBUNIT ELFA"/>
    <property type="match status" value="1"/>
</dbReference>
<dbReference type="InterPro" id="IPR036937">
    <property type="entry name" value="Adhesion_dom_fimbrial_sf"/>
</dbReference>
<dbReference type="Pfam" id="PF00419">
    <property type="entry name" value="Fimbrial"/>
    <property type="match status" value="1"/>
</dbReference>
<dbReference type="Gene3D" id="2.60.40.1090">
    <property type="entry name" value="Fimbrial-type adhesion domain"/>
    <property type="match status" value="1"/>
</dbReference>
<dbReference type="InterPro" id="IPR000259">
    <property type="entry name" value="Adhesion_dom_fimbrial"/>
</dbReference>